<sequence>MRVVTDDHGEPWFVAADVCAVLDISDVKQAVERLDDDERGGCNVPTPGGVQTVRAVNEPGLYSLILTSRKPEAKRFKRWVTHEVLPAIRKTGRYEHAPQFAIPQTLPEALRLAADLAEQKQALEAELAVAQPKALALERISAADGSVCITNAAKDLGIQPKRLFAWLSENLWIYRRAGGSGWVAYQHRIQSGLLEHKVTTVEKSDGTAKMVEQVLVTPKGLARLAQVFSSAKEDA</sequence>
<dbReference type="PANTHER" id="PTHR36180:SF2">
    <property type="entry name" value="BRO FAMILY PROTEIN"/>
    <property type="match status" value="1"/>
</dbReference>
<organism evidence="2 3">
    <name type="scientific">Tepidimonas charontis</name>
    <dbReference type="NCBI Taxonomy" id="2267262"/>
    <lineage>
        <taxon>Bacteria</taxon>
        <taxon>Pseudomonadati</taxon>
        <taxon>Pseudomonadota</taxon>
        <taxon>Betaproteobacteria</taxon>
        <taxon>Burkholderiales</taxon>
        <taxon>Tepidimonas</taxon>
    </lineage>
</organism>
<reference evidence="2 3" key="1">
    <citation type="submission" date="2019-07" db="EMBL/GenBank/DDBJ databases">
        <title>Tepidimonas charontis SPSP-6 draft genome.</title>
        <authorList>
            <person name="Da Costa M.S."/>
            <person name="Froufe H.J.C."/>
            <person name="Egas C."/>
            <person name="Albuquerque L."/>
        </authorList>
    </citation>
    <scope>NUCLEOTIDE SEQUENCE [LARGE SCALE GENOMIC DNA]</scope>
    <source>
        <strain evidence="2 3">SPSP-6</strain>
    </source>
</reference>
<proteinExistence type="predicted"/>
<dbReference type="AlphaFoldDB" id="A0A554X321"/>
<protein>
    <submittedName>
        <fullName evidence="2">Phage antirepressor protein KilAC domain protein</fullName>
    </submittedName>
</protein>
<dbReference type="InterPro" id="IPR005039">
    <property type="entry name" value="Ant_C"/>
</dbReference>
<name>A0A554X321_9BURK</name>
<accession>A0A554X321</accession>
<dbReference type="RefSeq" id="WP_201739365.1">
    <property type="nucleotide sequence ID" value="NZ_VJON01000057.1"/>
</dbReference>
<dbReference type="GO" id="GO:0003677">
    <property type="term" value="F:DNA binding"/>
    <property type="evidence" value="ECO:0007669"/>
    <property type="project" value="InterPro"/>
</dbReference>
<dbReference type="PROSITE" id="PS51750">
    <property type="entry name" value="BRO_N"/>
    <property type="match status" value="1"/>
</dbReference>
<dbReference type="EMBL" id="VJON01000057">
    <property type="protein sequence ID" value="TSE30195.1"/>
    <property type="molecule type" value="Genomic_DNA"/>
</dbReference>
<dbReference type="Proteomes" id="UP000318294">
    <property type="component" value="Unassembled WGS sequence"/>
</dbReference>
<evidence type="ECO:0000313" key="2">
    <source>
        <dbReference type="EMBL" id="TSE30195.1"/>
    </source>
</evidence>
<comment type="caution">
    <text evidence="2">The sequence shown here is derived from an EMBL/GenBank/DDBJ whole genome shotgun (WGS) entry which is preliminary data.</text>
</comment>
<gene>
    <name evidence="2" type="ORF">Tchar_02468</name>
</gene>
<keyword evidence="3" id="KW-1185">Reference proteome</keyword>
<evidence type="ECO:0000313" key="3">
    <source>
        <dbReference type="Proteomes" id="UP000318294"/>
    </source>
</evidence>
<dbReference type="InterPro" id="IPR003497">
    <property type="entry name" value="BRO_N_domain"/>
</dbReference>
<evidence type="ECO:0000259" key="1">
    <source>
        <dbReference type="PROSITE" id="PS51750"/>
    </source>
</evidence>
<dbReference type="SMART" id="SM01040">
    <property type="entry name" value="Bro-N"/>
    <property type="match status" value="1"/>
</dbReference>
<dbReference type="Pfam" id="PF02498">
    <property type="entry name" value="Bro-N"/>
    <property type="match status" value="1"/>
</dbReference>
<feature type="domain" description="Bro-N" evidence="1">
    <location>
        <begin position="1"/>
        <end position="92"/>
    </location>
</feature>
<dbReference type="Pfam" id="PF03374">
    <property type="entry name" value="ANT"/>
    <property type="match status" value="1"/>
</dbReference>
<dbReference type="PANTHER" id="PTHR36180">
    <property type="entry name" value="DNA-BINDING PROTEIN-RELATED-RELATED"/>
    <property type="match status" value="1"/>
</dbReference>